<keyword evidence="2 11" id="KW-0963">Cytoplasm</keyword>
<dbReference type="RefSeq" id="WP_208841723.1">
    <property type="nucleotide sequence ID" value="NZ_CP072133.1"/>
</dbReference>
<comment type="catalytic activity">
    <reaction evidence="11">
        <text>[ThiS sulfur-carrier protein]-C-terminal Gly-Gly-AMP + S-sulfanyl-L-cysteinyl-[cysteine desulfurase] + AH2 = [ThiS sulfur-carrier protein]-C-terminal-Gly-aminoethanethioate + L-cysteinyl-[cysteine desulfurase] + A + AMP + 2 H(+)</text>
        <dbReference type="Rhea" id="RHEA:43340"/>
        <dbReference type="Rhea" id="RHEA-COMP:12157"/>
        <dbReference type="Rhea" id="RHEA-COMP:12158"/>
        <dbReference type="Rhea" id="RHEA-COMP:12910"/>
        <dbReference type="Rhea" id="RHEA-COMP:19908"/>
        <dbReference type="ChEBI" id="CHEBI:13193"/>
        <dbReference type="ChEBI" id="CHEBI:15378"/>
        <dbReference type="ChEBI" id="CHEBI:17499"/>
        <dbReference type="ChEBI" id="CHEBI:29950"/>
        <dbReference type="ChEBI" id="CHEBI:61963"/>
        <dbReference type="ChEBI" id="CHEBI:90618"/>
        <dbReference type="ChEBI" id="CHEBI:232372"/>
        <dbReference type="ChEBI" id="CHEBI:456215"/>
    </reaction>
</comment>
<dbReference type="CDD" id="cd01712">
    <property type="entry name" value="PPase_ThiI"/>
    <property type="match status" value="1"/>
</dbReference>
<dbReference type="EC" id="2.8.1.4" evidence="11"/>
<dbReference type="PROSITE" id="PS51165">
    <property type="entry name" value="THUMP"/>
    <property type="match status" value="1"/>
</dbReference>
<dbReference type="PANTHER" id="PTHR43209:SF1">
    <property type="entry name" value="TRNA SULFURTRANSFERASE"/>
    <property type="match status" value="1"/>
</dbReference>
<comment type="function">
    <text evidence="11">Catalyzes the ATP-dependent transfer of a sulfur to tRNA to produce 4-thiouridine in position 8 of tRNAs, which functions as a near-UV photosensor. Also catalyzes the transfer of sulfur to the sulfur carrier protein ThiS, forming ThiS-thiocarboxylate. This is a step in the synthesis of thiazole, in the thiamine biosynthesis pathway. The sulfur is donated as persulfide by IscS.</text>
</comment>
<dbReference type="Pfam" id="PF00581">
    <property type="entry name" value="Rhodanese"/>
    <property type="match status" value="1"/>
</dbReference>
<dbReference type="SMART" id="SM00981">
    <property type="entry name" value="THUMP"/>
    <property type="match status" value="1"/>
</dbReference>
<evidence type="ECO:0000256" key="10">
    <source>
        <dbReference type="ARBA" id="ARBA00023284"/>
    </source>
</evidence>
<name>A0A975DE77_9GAMM</name>
<comment type="pathway">
    <text evidence="11">Cofactor biosynthesis; thiamine diphosphate biosynthesis.</text>
</comment>
<dbReference type="Pfam" id="PF02568">
    <property type="entry name" value="ThiI"/>
    <property type="match status" value="1"/>
</dbReference>
<dbReference type="PROSITE" id="PS50206">
    <property type="entry name" value="RHODANESE_3"/>
    <property type="match status" value="1"/>
</dbReference>
<dbReference type="GO" id="GO:0009228">
    <property type="term" value="P:thiamine biosynthetic process"/>
    <property type="evidence" value="ECO:0007669"/>
    <property type="project" value="UniProtKB-KW"/>
</dbReference>
<dbReference type="InterPro" id="IPR036873">
    <property type="entry name" value="Rhodanese-like_dom_sf"/>
</dbReference>
<comment type="catalytic activity">
    <reaction evidence="11">
        <text>[ThiI sulfur-carrier protein]-S-sulfanyl-L-cysteine + a uridine in tRNA + 2 reduced [2Fe-2S]-[ferredoxin] + ATP + H(+) = [ThiI sulfur-carrier protein]-L-cysteine + a 4-thiouridine in tRNA + 2 oxidized [2Fe-2S]-[ferredoxin] + AMP + diphosphate</text>
        <dbReference type="Rhea" id="RHEA:24176"/>
        <dbReference type="Rhea" id="RHEA-COMP:10000"/>
        <dbReference type="Rhea" id="RHEA-COMP:10001"/>
        <dbReference type="Rhea" id="RHEA-COMP:13337"/>
        <dbReference type="Rhea" id="RHEA-COMP:13338"/>
        <dbReference type="Rhea" id="RHEA-COMP:13339"/>
        <dbReference type="Rhea" id="RHEA-COMP:13340"/>
        <dbReference type="ChEBI" id="CHEBI:15378"/>
        <dbReference type="ChEBI" id="CHEBI:29950"/>
        <dbReference type="ChEBI" id="CHEBI:30616"/>
        <dbReference type="ChEBI" id="CHEBI:33019"/>
        <dbReference type="ChEBI" id="CHEBI:33737"/>
        <dbReference type="ChEBI" id="CHEBI:33738"/>
        <dbReference type="ChEBI" id="CHEBI:61963"/>
        <dbReference type="ChEBI" id="CHEBI:65315"/>
        <dbReference type="ChEBI" id="CHEBI:136798"/>
        <dbReference type="ChEBI" id="CHEBI:456215"/>
        <dbReference type="EC" id="2.8.1.4"/>
    </reaction>
</comment>
<evidence type="ECO:0000256" key="4">
    <source>
        <dbReference type="ARBA" id="ARBA00022679"/>
    </source>
</evidence>
<accession>A0A975DE77</accession>
<evidence type="ECO:0000256" key="1">
    <source>
        <dbReference type="ARBA" id="ARBA00004496"/>
    </source>
</evidence>
<dbReference type="SUPFAM" id="SSF143437">
    <property type="entry name" value="THUMP domain-like"/>
    <property type="match status" value="1"/>
</dbReference>
<dbReference type="AlphaFoldDB" id="A0A975DE77"/>
<keyword evidence="3 11" id="KW-0820">tRNA-binding</keyword>
<keyword evidence="5 11" id="KW-0547">Nucleotide-binding</keyword>
<dbReference type="InterPro" id="IPR001763">
    <property type="entry name" value="Rhodanese-like_dom"/>
</dbReference>
<evidence type="ECO:0000259" key="13">
    <source>
        <dbReference type="PROSITE" id="PS51165"/>
    </source>
</evidence>
<comment type="similarity">
    <text evidence="11">Belongs to the ThiI family.</text>
</comment>
<evidence type="ECO:0000256" key="9">
    <source>
        <dbReference type="ARBA" id="ARBA00023157"/>
    </source>
</evidence>
<feature type="domain" description="Rhodanese" evidence="12">
    <location>
        <begin position="407"/>
        <end position="484"/>
    </location>
</feature>
<dbReference type="SUPFAM" id="SSF52821">
    <property type="entry name" value="Rhodanese/Cell cycle control phosphatase"/>
    <property type="match status" value="1"/>
</dbReference>
<dbReference type="SUPFAM" id="SSF52402">
    <property type="entry name" value="Adenine nucleotide alpha hydrolases-like"/>
    <property type="match status" value="1"/>
</dbReference>
<dbReference type="Proteomes" id="UP000664904">
    <property type="component" value="Chromosome"/>
</dbReference>
<feature type="active site" description="Cysteine persulfide intermediate" evidence="11">
    <location>
        <position position="459"/>
    </location>
</feature>
<dbReference type="EMBL" id="CP072133">
    <property type="protein sequence ID" value="QTH70127.1"/>
    <property type="molecule type" value="Genomic_DNA"/>
</dbReference>
<dbReference type="Gene3D" id="3.40.50.620">
    <property type="entry name" value="HUPs"/>
    <property type="match status" value="1"/>
</dbReference>
<keyword evidence="8 11" id="KW-0784">Thiamine biosynthesis</keyword>
<evidence type="ECO:0000256" key="7">
    <source>
        <dbReference type="ARBA" id="ARBA00022884"/>
    </source>
</evidence>
<keyword evidence="6 11" id="KW-0067">ATP-binding</keyword>
<evidence type="ECO:0000256" key="5">
    <source>
        <dbReference type="ARBA" id="ARBA00022741"/>
    </source>
</evidence>
<feature type="binding site" evidence="11">
    <location>
        <begin position="186"/>
        <end position="187"/>
    </location>
    <ligand>
        <name>ATP</name>
        <dbReference type="ChEBI" id="CHEBI:30616"/>
    </ligand>
</feature>
<dbReference type="GO" id="GO:0004810">
    <property type="term" value="F:CCA tRNA nucleotidyltransferase activity"/>
    <property type="evidence" value="ECO:0007669"/>
    <property type="project" value="InterPro"/>
</dbReference>
<dbReference type="InterPro" id="IPR050102">
    <property type="entry name" value="tRNA_sulfurtransferase_ThiI"/>
</dbReference>
<sequence>MLKFIVKLHPEIIIKSKSVRKRFTSILERNVKMILRKFDEKVAVKNNWDNITITTQLSDEQTRLTFIDELKRVPGIEQVVEVKEVIFDTLDDIYQHALGLVAPVIAGKTFCVRIKRQGTHDFTSTEAERYVGGGLNQNVEGASVKLTRPDVTVKIEIKDNRAYLLTEIHRGLGGFPLPTQEDVLSLISGGFDSGVATYHMMRKGARTHFLFFNLGGAAHEIGVKQVSYFLWKQFSSTHRVKFIAVDFEPVVAEILENIDSGEMGVVLKRMMMRAGSKIAERLNIPALVTGESIGQVSSQTLANLSVIDRVTETLILRPLIHLDKQEIISTARQIGTIEMAEAMPEYCGVISKKPNVKTRIGKVQAEEEKFDFDVLNTVVDNARIMDIREIEEATKEEVKEAESVSELPQGAVVLDIRSPEEEDDSPLEIEGFEVKHLPFFRLATQFGDLPQDKEYFLYCKKGVMSQLQALILHEKGYLNVRVYKPSK</sequence>
<comment type="subcellular location">
    <subcellularLocation>
        <location evidence="1 11">Cytoplasm</location>
    </subcellularLocation>
</comment>
<dbReference type="InterPro" id="IPR054173">
    <property type="entry name" value="ThiI_fer"/>
</dbReference>
<evidence type="ECO:0000256" key="2">
    <source>
        <dbReference type="ARBA" id="ARBA00022490"/>
    </source>
</evidence>
<dbReference type="CDD" id="cd11716">
    <property type="entry name" value="THUMP_ThiI"/>
    <property type="match status" value="1"/>
</dbReference>
<evidence type="ECO:0000313" key="15">
    <source>
        <dbReference type="Proteomes" id="UP000664904"/>
    </source>
</evidence>
<evidence type="ECO:0000256" key="6">
    <source>
        <dbReference type="ARBA" id="ARBA00022840"/>
    </source>
</evidence>
<evidence type="ECO:0000259" key="12">
    <source>
        <dbReference type="PROSITE" id="PS50206"/>
    </source>
</evidence>
<organism evidence="14 15">
    <name type="scientific">Pseudoalteromonas xiamenensis</name>
    <dbReference type="NCBI Taxonomy" id="882626"/>
    <lineage>
        <taxon>Bacteria</taxon>
        <taxon>Pseudomonadati</taxon>
        <taxon>Pseudomonadota</taxon>
        <taxon>Gammaproteobacteria</taxon>
        <taxon>Alteromonadales</taxon>
        <taxon>Pseudoalteromonadaceae</taxon>
        <taxon>Pseudoalteromonas</taxon>
    </lineage>
</organism>
<dbReference type="NCBIfam" id="TIGR00342">
    <property type="entry name" value="tRNA uracil 4-sulfurtransferase ThiI"/>
    <property type="match status" value="1"/>
</dbReference>
<proteinExistence type="inferred from homology"/>
<dbReference type="InterPro" id="IPR020536">
    <property type="entry name" value="ThiI_AANH"/>
</dbReference>
<feature type="binding site" evidence="11">
    <location>
        <position position="299"/>
    </location>
    <ligand>
        <name>ATP</name>
        <dbReference type="ChEBI" id="CHEBI:30616"/>
    </ligand>
</feature>
<dbReference type="Gene3D" id="3.40.250.10">
    <property type="entry name" value="Rhodanese-like domain"/>
    <property type="match status" value="1"/>
</dbReference>
<feature type="disulfide bond" description="Redox-active" evidence="11">
    <location>
        <begin position="347"/>
        <end position="459"/>
    </location>
</feature>
<dbReference type="InterPro" id="IPR049961">
    <property type="entry name" value="ThiI_N"/>
</dbReference>
<evidence type="ECO:0000256" key="11">
    <source>
        <dbReference type="HAMAP-Rule" id="MF_00021"/>
    </source>
</evidence>
<evidence type="ECO:0000256" key="8">
    <source>
        <dbReference type="ARBA" id="ARBA00022977"/>
    </source>
</evidence>
<dbReference type="GO" id="GO:0002937">
    <property type="term" value="P:tRNA 4-thiouridine biosynthesis"/>
    <property type="evidence" value="ECO:0007669"/>
    <property type="project" value="TreeGrafter"/>
</dbReference>
<protein>
    <recommendedName>
        <fullName evidence="11">tRNA sulfurtransferase</fullName>
        <ecNumber evidence="11">2.8.1.4</ecNumber>
    </recommendedName>
    <alternativeName>
        <fullName evidence="11">Sulfur carrier protein ThiS sulfurtransferase</fullName>
    </alternativeName>
    <alternativeName>
        <fullName evidence="11">Thiamine biosynthesis protein ThiI</fullName>
    </alternativeName>
    <alternativeName>
        <fullName evidence="11">tRNA 4-thiouridine synthase</fullName>
    </alternativeName>
</protein>
<dbReference type="InterPro" id="IPR004114">
    <property type="entry name" value="THUMP_dom"/>
</dbReference>
<feature type="binding site" evidence="11">
    <location>
        <position position="268"/>
    </location>
    <ligand>
        <name>ATP</name>
        <dbReference type="ChEBI" id="CHEBI:30616"/>
    </ligand>
</feature>
<dbReference type="GO" id="GO:0140741">
    <property type="term" value="F:tRNA-uracil-4 sulfurtransferase activity"/>
    <property type="evidence" value="ECO:0007669"/>
    <property type="project" value="UniProtKB-EC"/>
</dbReference>
<dbReference type="GO" id="GO:0052837">
    <property type="term" value="P:thiazole biosynthetic process"/>
    <property type="evidence" value="ECO:0007669"/>
    <property type="project" value="InterPro"/>
</dbReference>
<dbReference type="GO" id="GO:0005829">
    <property type="term" value="C:cytosol"/>
    <property type="evidence" value="ECO:0007669"/>
    <property type="project" value="TreeGrafter"/>
</dbReference>
<dbReference type="PANTHER" id="PTHR43209">
    <property type="entry name" value="TRNA SULFURTRANSFERASE"/>
    <property type="match status" value="1"/>
</dbReference>
<dbReference type="Gene3D" id="3.30.2130.30">
    <property type="match status" value="1"/>
</dbReference>
<keyword evidence="7 11" id="KW-0694">RNA-binding</keyword>
<dbReference type="InterPro" id="IPR049962">
    <property type="entry name" value="THUMP_ThiI"/>
</dbReference>
<feature type="binding site" evidence="11">
    <location>
        <position position="290"/>
    </location>
    <ligand>
        <name>ATP</name>
        <dbReference type="ChEBI" id="CHEBI:30616"/>
    </ligand>
</feature>
<dbReference type="GO" id="GO:0009229">
    <property type="term" value="P:thiamine diphosphate biosynthetic process"/>
    <property type="evidence" value="ECO:0007669"/>
    <property type="project" value="UniProtKB-UniRule"/>
</dbReference>
<dbReference type="CDD" id="cd00158">
    <property type="entry name" value="RHOD"/>
    <property type="match status" value="1"/>
</dbReference>
<dbReference type="InterPro" id="IPR003720">
    <property type="entry name" value="tRNA_STrfase"/>
</dbReference>
<dbReference type="HAMAP" id="MF_00021">
    <property type="entry name" value="ThiI"/>
    <property type="match status" value="1"/>
</dbReference>
<dbReference type="GO" id="GO:0005524">
    <property type="term" value="F:ATP binding"/>
    <property type="evidence" value="ECO:0007669"/>
    <property type="project" value="UniProtKB-UniRule"/>
</dbReference>
<evidence type="ECO:0000256" key="3">
    <source>
        <dbReference type="ARBA" id="ARBA00022555"/>
    </source>
</evidence>
<feature type="domain" description="THUMP" evidence="13">
    <location>
        <begin position="64"/>
        <end position="168"/>
    </location>
</feature>
<comment type="caution">
    <text evidence="11">Lacks conserved residue(s) required for the propagation of feature annotation.</text>
</comment>
<keyword evidence="9 11" id="KW-1015">Disulfide bond</keyword>
<dbReference type="KEGG" id="pxi:J5O05_08630"/>
<keyword evidence="10 11" id="KW-0676">Redox-active center</keyword>
<gene>
    <name evidence="11 14" type="primary">thiI</name>
    <name evidence="14" type="ORF">J5O05_08630</name>
</gene>
<dbReference type="InterPro" id="IPR014729">
    <property type="entry name" value="Rossmann-like_a/b/a_fold"/>
</dbReference>
<dbReference type="Pfam" id="PF02926">
    <property type="entry name" value="THUMP"/>
    <property type="match status" value="1"/>
</dbReference>
<keyword evidence="4 11" id="KW-0808">Transferase</keyword>
<keyword evidence="15" id="KW-1185">Reference proteome</keyword>
<dbReference type="GO" id="GO:0000049">
    <property type="term" value="F:tRNA binding"/>
    <property type="evidence" value="ECO:0007669"/>
    <property type="project" value="UniProtKB-UniRule"/>
</dbReference>
<dbReference type="NCBIfam" id="TIGR04271">
    <property type="entry name" value="ThiI_C_thiazole"/>
    <property type="match status" value="1"/>
</dbReference>
<reference evidence="14" key="1">
    <citation type="submission" date="2021-03" db="EMBL/GenBank/DDBJ databases">
        <title>Complete Genome of Pseudoalteromonas xiamenensis STKMTI.2, a new potential marine bacterium producing anti-Vibrio compounds.</title>
        <authorList>
            <person name="Handayani D.P."/>
            <person name="Isnansetyo A."/>
            <person name="Istiqomah I."/>
            <person name="Jumina J."/>
        </authorList>
    </citation>
    <scope>NUCLEOTIDE SEQUENCE</scope>
    <source>
        <strain evidence="14">STKMTI.2</strain>
    </source>
</reference>
<evidence type="ECO:0000313" key="14">
    <source>
        <dbReference type="EMBL" id="QTH70127.1"/>
    </source>
</evidence>
<dbReference type="InterPro" id="IPR026340">
    <property type="entry name" value="THII_Thiazole_biosynth_dom"/>
</dbReference>
<dbReference type="Pfam" id="PF22025">
    <property type="entry name" value="ThiI_fer"/>
    <property type="match status" value="1"/>
</dbReference>